<dbReference type="AlphaFoldDB" id="A0A233SPW6"/>
<name>A0A233SPW6_STRDA</name>
<dbReference type="PRINTS" id="PR01185">
    <property type="entry name" value="INTEGRINA"/>
</dbReference>
<dbReference type="InterPro" id="IPR013517">
    <property type="entry name" value="FG-GAP"/>
</dbReference>
<accession>A0A233SPW6</accession>
<proteinExistence type="predicted"/>
<evidence type="ECO:0000256" key="1">
    <source>
        <dbReference type="ARBA" id="ARBA00022729"/>
    </source>
</evidence>
<keyword evidence="7" id="KW-1185">Reference proteome</keyword>
<keyword evidence="2" id="KW-0677">Repeat</keyword>
<keyword evidence="3" id="KW-0378">Hydrolase</keyword>
<dbReference type="Pfam" id="PF13517">
    <property type="entry name" value="FG-GAP_3"/>
    <property type="match status" value="1"/>
</dbReference>
<dbReference type="OrthoDB" id="344301at2"/>
<comment type="caution">
    <text evidence="6">The sequence shown here is derived from an EMBL/GenBank/DDBJ whole genome shotgun (WGS) entry which is preliminary data.</text>
</comment>
<dbReference type="InterPro" id="IPR000413">
    <property type="entry name" value="Integrin_alpha"/>
</dbReference>
<dbReference type="GO" id="GO:0007155">
    <property type="term" value="P:cell adhesion"/>
    <property type="evidence" value="ECO:0007669"/>
    <property type="project" value="InterPro"/>
</dbReference>
<dbReference type="GO" id="GO:0016787">
    <property type="term" value="F:hydrolase activity"/>
    <property type="evidence" value="ECO:0007669"/>
    <property type="project" value="UniProtKB-KW"/>
</dbReference>
<reference evidence="6 7" key="1">
    <citation type="submission" date="2016-07" db="EMBL/GenBank/DDBJ databases">
        <title>Draft genome of Streptomyces diastatochromogenes.</title>
        <authorList>
            <person name="Podduturi R."/>
            <person name="Lukassen M.B."/>
            <person name="Clausen N."/>
            <person name="Nielsen J.L."/>
            <person name="Jorgensen N.O."/>
        </authorList>
    </citation>
    <scope>NUCLEOTIDE SEQUENCE [LARGE SCALE GENOMIC DNA]</scope>
    <source>
        <strain evidence="6 7">DSM 40608</strain>
    </source>
</reference>
<feature type="chain" id="PRO_5012398624" description="Integrin-like protein" evidence="5">
    <location>
        <begin position="32"/>
        <end position="493"/>
    </location>
</feature>
<dbReference type="Pfam" id="PF01839">
    <property type="entry name" value="FG-GAP"/>
    <property type="match status" value="3"/>
</dbReference>
<dbReference type="InterPro" id="IPR013519">
    <property type="entry name" value="Int_alpha_beta-p"/>
</dbReference>
<feature type="signal peptide" evidence="5">
    <location>
        <begin position="1"/>
        <end position="31"/>
    </location>
</feature>
<dbReference type="PROSITE" id="PS51470">
    <property type="entry name" value="FG_GAP"/>
    <property type="match status" value="2"/>
</dbReference>
<evidence type="ECO:0000256" key="5">
    <source>
        <dbReference type="SAM" id="SignalP"/>
    </source>
</evidence>
<evidence type="ECO:0008006" key="8">
    <source>
        <dbReference type="Google" id="ProtNLM"/>
    </source>
</evidence>
<evidence type="ECO:0000256" key="3">
    <source>
        <dbReference type="ARBA" id="ARBA00022801"/>
    </source>
</evidence>
<gene>
    <name evidence="6" type="ORF">BEK98_08905</name>
</gene>
<dbReference type="Gene3D" id="2.130.10.130">
    <property type="entry name" value="Integrin alpha, N-terminal"/>
    <property type="match status" value="3"/>
</dbReference>
<evidence type="ECO:0000256" key="4">
    <source>
        <dbReference type="ARBA" id="ARBA00023180"/>
    </source>
</evidence>
<organism evidence="6 7">
    <name type="scientific">Streptomyces diastatochromogenes</name>
    <dbReference type="NCBI Taxonomy" id="42236"/>
    <lineage>
        <taxon>Bacteria</taxon>
        <taxon>Bacillati</taxon>
        <taxon>Actinomycetota</taxon>
        <taxon>Actinomycetes</taxon>
        <taxon>Kitasatosporales</taxon>
        <taxon>Streptomycetaceae</taxon>
        <taxon>Streptomyces</taxon>
    </lineage>
</organism>
<dbReference type="PROSITE" id="PS51318">
    <property type="entry name" value="TAT"/>
    <property type="match status" value="1"/>
</dbReference>
<dbReference type="SMART" id="SM00191">
    <property type="entry name" value="Int_alpha"/>
    <property type="match status" value="6"/>
</dbReference>
<dbReference type="GO" id="GO:0008305">
    <property type="term" value="C:integrin complex"/>
    <property type="evidence" value="ECO:0007669"/>
    <property type="project" value="InterPro"/>
</dbReference>
<dbReference type="PANTHER" id="PTHR23221">
    <property type="entry name" value="GLYCOSYLPHOSPHATIDYLINOSITOL PHOSPHOLIPASE D"/>
    <property type="match status" value="1"/>
</dbReference>
<dbReference type="SUPFAM" id="SSF69318">
    <property type="entry name" value="Integrin alpha N-terminal domain"/>
    <property type="match status" value="1"/>
</dbReference>
<dbReference type="InterPro" id="IPR006311">
    <property type="entry name" value="TAT_signal"/>
</dbReference>
<evidence type="ECO:0000256" key="2">
    <source>
        <dbReference type="ARBA" id="ARBA00022737"/>
    </source>
</evidence>
<dbReference type="EMBL" id="MCGQ01000008">
    <property type="protein sequence ID" value="OXY97662.1"/>
    <property type="molecule type" value="Genomic_DNA"/>
</dbReference>
<dbReference type="RefSeq" id="WP_094215898.1">
    <property type="nucleotide sequence ID" value="NZ_MCGQ01000008.1"/>
</dbReference>
<sequence>MHTHRRLALATATAAALTGGLLTFAGSPATAADSVKVAKADFNGDGIGDVATSAATAYVSGLKNAGQVVVLYGTSTGVSSAQRTTLSQNSSGVPGTAEAGDSFGAELAYADFNGDGYDDLVVGTPYEKVGTDTNGGAVTLLWGSANGLTGKGVDVPDPAAGSHDYWGKDLAAGDFDGDGKADLVVGSSSATLYLYKGGFSSTGTAGSRTTVTPPIESGTNDSPFGPLNLTAGDVNGDGRTDLVVDGYETSTQYGWNTNYWLPGTASGLSGSSAKTLKSGIVTAIGDINGDGFGDIVSGADWDTTTSDGTSIPNSSKGGRVNITYGTASGPGSTAAVSQDTGSVPGTAEKGDGFGWDLDLGDINGDGFQDLVVSSPNEDIGGVTNTGLVTVLYGSASGVNTTTGGQSFAQSTAGVPGGDEKSDLFGADVKLDDVTGDGKADLVVGSYENGGDGAITYLPSNGTKITTSGSRAFGASTVGVSTTGTPQFGAVFAD</sequence>
<evidence type="ECO:0000313" key="6">
    <source>
        <dbReference type="EMBL" id="OXY97662.1"/>
    </source>
</evidence>
<evidence type="ECO:0000313" key="7">
    <source>
        <dbReference type="Proteomes" id="UP000215483"/>
    </source>
</evidence>
<dbReference type="PANTHER" id="PTHR23221:SF7">
    <property type="entry name" value="PHOSPHATIDYLINOSITOL-GLYCAN-SPECIFIC PHOSPHOLIPASE D"/>
    <property type="match status" value="1"/>
</dbReference>
<dbReference type="Proteomes" id="UP000215483">
    <property type="component" value="Unassembled WGS sequence"/>
</dbReference>
<keyword evidence="4" id="KW-0325">Glycoprotein</keyword>
<dbReference type="InterPro" id="IPR028994">
    <property type="entry name" value="Integrin_alpha_N"/>
</dbReference>
<protein>
    <recommendedName>
        <fullName evidence="8">Integrin-like protein</fullName>
    </recommendedName>
</protein>
<keyword evidence="1 5" id="KW-0732">Signal</keyword>